<evidence type="ECO:0000256" key="2">
    <source>
        <dbReference type="ARBA" id="ARBA00022448"/>
    </source>
</evidence>
<keyword evidence="4" id="KW-0547">Nucleotide-binding</keyword>
<evidence type="ECO:0000256" key="7">
    <source>
        <dbReference type="ARBA" id="ARBA00023136"/>
    </source>
</evidence>
<feature type="transmembrane region" description="Helical" evidence="10">
    <location>
        <begin position="33"/>
        <end position="59"/>
    </location>
</feature>
<reference evidence="13 14" key="1">
    <citation type="submission" date="2019-03" db="EMBL/GenBank/DDBJ databases">
        <title>Single cell metagenomics reveals metabolic interactions within the superorganism composed of flagellate Streblomastix strix and complex community of Bacteroidetes bacteria on its surface.</title>
        <authorList>
            <person name="Treitli S.C."/>
            <person name="Kolisko M."/>
            <person name="Husnik F."/>
            <person name="Keeling P."/>
            <person name="Hampl V."/>
        </authorList>
    </citation>
    <scope>NUCLEOTIDE SEQUENCE [LARGE SCALE GENOMIC DNA]</scope>
    <source>
        <strain evidence="13">ST1C</strain>
    </source>
</reference>
<evidence type="ECO:0000256" key="4">
    <source>
        <dbReference type="ARBA" id="ARBA00022741"/>
    </source>
</evidence>
<dbReference type="InterPro" id="IPR017871">
    <property type="entry name" value="ABC_transporter-like_CS"/>
</dbReference>
<proteinExistence type="predicted"/>
<evidence type="ECO:0000313" key="14">
    <source>
        <dbReference type="Proteomes" id="UP000324800"/>
    </source>
</evidence>
<dbReference type="PANTHER" id="PTHR24223">
    <property type="entry name" value="ATP-BINDING CASSETTE SUB-FAMILY C"/>
    <property type="match status" value="1"/>
</dbReference>
<dbReference type="SUPFAM" id="SSF90123">
    <property type="entry name" value="ABC transporter transmembrane region"/>
    <property type="match status" value="2"/>
</dbReference>
<name>A0A5J4UMP0_9EUKA</name>
<feature type="domain" description="ABC transmembrane type-1" evidence="12">
    <location>
        <begin position="22"/>
        <end position="113"/>
    </location>
</feature>
<dbReference type="EMBL" id="SNRW01014156">
    <property type="protein sequence ID" value="KAA6371789.1"/>
    <property type="molecule type" value="Genomic_DNA"/>
</dbReference>
<dbReference type="Proteomes" id="UP000324800">
    <property type="component" value="Unassembled WGS sequence"/>
</dbReference>
<feature type="transmembrane region" description="Helical" evidence="10">
    <location>
        <begin position="645"/>
        <end position="664"/>
    </location>
</feature>
<protein>
    <submittedName>
        <fullName evidence="13">ABC transporter ATP-binding protein</fullName>
    </submittedName>
</protein>
<dbReference type="PROSITE" id="PS50929">
    <property type="entry name" value="ABC_TM1F"/>
    <property type="match status" value="2"/>
</dbReference>
<dbReference type="OrthoDB" id="6500128at2759"/>
<feature type="non-terminal residue" evidence="13">
    <location>
        <position position="766"/>
    </location>
</feature>
<dbReference type="GO" id="GO:0005524">
    <property type="term" value="F:ATP binding"/>
    <property type="evidence" value="ECO:0007669"/>
    <property type="project" value="UniProtKB-KW"/>
</dbReference>
<evidence type="ECO:0000256" key="3">
    <source>
        <dbReference type="ARBA" id="ARBA00022692"/>
    </source>
</evidence>
<comment type="caution">
    <text evidence="13">The sequence shown here is derived from an EMBL/GenBank/DDBJ whole genome shotgun (WGS) entry which is preliminary data.</text>
</comment>
<dbReference type="SMART" id="SM00382">
    <property type="entry name" value="AAA"/>
    <property type="match status" value="1"/>
</dbReference>
<feature type="domain" description="ABC transmembrane type-1" evidence="12">
    <location>
        <begin position="645"/>
        <end position="766"/>
    </location>
</feature>
<dbReference type="InterPro" id="IPR050173">
    <property type="entry name" value="ABC_transporter_C-like"/>
</dbReference>
<accession>A0A5J4UMP0</accession>
<dbReference type="InterPro" id="IPR027417">
    <property type="entry name" value="P-loop_NTPase"/>
</dbReference>
<evidence type="ECO:0000259" key="12">
    <source>
        <dbReference type="PROSITE" id="PS50929"/>
    </source>
</evidence>
<feature type="transmembrane region" description="Helical" evidence="10">
    <location>
        <begin position="684"/>
        <end position="705"/>
    </location>
</feature>
<dbReference type="InterPro" id="IPR036640">
    <property type="entry name" value="ABC1_TM_sf"/>
</dbReference>
<evidence type="ECO:0000256" key="9">
    <source>
        <dbReference type="SAM" id="MobiDB-lite"/>
    </source>
</evidence>
<evidence type="ECO:0000259" key="11">
    <source>
        <dbReference type="PROSITE" id="PS50893"/>
    </source>
</evidence>
<dbReference type="InterPro" id="IPR011527">
    <property type="entry name" value="ABC1_TM_dom"/>
</dbReference>
<dbReference type="InterPro" id="IPR003439">
    <property type="entry name" value="ABC_transporter-like_ATP-bd"/>
</dbReference>
<sequence length="766" mass="86976">FLFCTIILKLLLIPSGTQMWTFLHMVHLPVSILIPLIFVFIDFGVTTFVAVGVIVLIMIPQVYFSTRMSAAIKRYLGSNDIRNKITNETIQGMRVVKFSGLESVFIDRIQKTRLPQCWDSFWYTFFVQIVAVFTRSMERDLNAAIIPTYVYANDIPQSEFTVRIMPNLGFIRQMTRETRLIPQYIQAALMILVGLQRIEEFLLLPELKREVHQIPDDAENVALTIEKGYFAWGDPIEIPMTVAEREKMKKEMDKRRKQQKIEQYRKKDNGDKNAELNGLLFDGQKHDNEGQQLTKMPHTVFSQQIQASQEPSDTPTPSISVTPSPSPTIETPFNEQIKEQQKNKKLHLHNINLQLPKGSLTMIIGAVGSGKSSLGSAIIGDIERQSGEVKYDGQIAYCPQTPWINNNTVQGNITFGSVYDEEKYNEVIHVCALEPDFQILPAGDMTAIGEKGVNLSGGQKARIQLARAVYSDRDIYILDDPLSAVDAHVGRFLFDECIDGRLKGKTRLLMTNQLQFLEKANNVILLKSGRIIAQGTYAELNAQGIDLSKYIIKNMKKKKKEEDINIDEENKIINELENQIIQEGDEQVLQQQQQSNEERKDLKDASAIQAGKQIHTEEEFETQSVPWSQYWGFFCTVIPSFGRPLYALLIVVLEIFQVGQNWWLGIIGSNTIIPQVSYGWKIGIYALAILILVLLLLIHAIVAAFGQKRSNWIIHNRLLDTIMKSPSSFFDTTPMGRILNRLTGDLTMVDLNLYTLFSGVLMMIMG</sequence>
<feature type="compositionally biased region" description="Basic and acidic residues" evidence="9">
    <location>
        <begin position="250"/>
        <end position="274"/>
    </location>
</feature>
<dbReference type="Gene3D" id="1.20.1560.10">
    <property type="entry name" value="ABC transporter type 1, transmembrane domain"/>
    <property type="match status" value="2"/>
</dbReference>
<dbReference type="SUPFAM" id="SSF52540">
    <property type="entry name" value="P-loop containing nucleoside triphosphate hydrolases"/>
    <property type="match status" value="1"/>
</dbReference>
<dbReference type="PROSITE" id="PS00211">
    <property type="entry name" value="ABC_TRANSPORTER_1"/>
    <property type="match status" value="1"/>
</dbReference>
<dbReference type="CDD" id="cd03250">
    <property type="entry name" value="ABCC_MRP_domain1"/>
    <property type="match status" value="1"/>
</dbReference>
<dbReference type="GO" id="GO:0016887">
    <property type="term" value="F:ATP hydrolysis activity"/>
    <property type="evidence" value="ECO:0007669"/>
    <property type="project" value="InterPro"/>
</dbReference>
<keyword evidence="2" id="KW-0813">Transport</keyword>
<keyword evidence="5 13" id="KW-0067">ATP-binding</keyword>
<keyword evidence="7 10" id="KW-0472">Membrane</keyword>
<feature type="domain" description="ABC transporter" evidence="11">
    <location>
        <begin position="331"/>
        <end position="553"/>
    </location>
</feature>
<feature type="non-terminal residue" evidence="13">
    <location>
        <position position="1"/>
    </location>
</feature>
<keyword evidence="3 10" id="KW-0812">Transmembrane</keyword>
<dbReference type="InterPro" id="IPR003593">
    <property type="entry name" value="AAA+_ATPase"/>
</dbReference>
<dbReference type="Gene3D" id="3.40.50.300">
    <property type="entry name" value="P-loop containing nucleotide triphosphate hydrolases"/>
    <property type="match status" value="1"/>
</dbReference>
<evidence type="ECO:0000313" key="13">
    <source>
        <dbReference type="EMBL" id="KAA6371789.1"/>
    </source>
</evidence>
<dbReference type="AlphaFoldDB" id="A0A5J4UMP0"/>
<organism evidence="13 14">
    <name type="scientific">Streblomastix strix</name>
    <dbReference type="NCBI Taxonomy" id="222440"/>
    <lineage>
        <taxon>Eukaryota</taxon>
        <taxon>Metamonada</taxon>
        <taxon>Preaxostyla</taxon>
        <taxon>Oxymonadida</taxon>
        <taxon>Streblomastigidae</taxon>
        <taxon>Streblomastix</taxon>
    </lineage>
</organism>
<dbReference type="GO" id="GO:0140359">
    <property type="term" value="F:ABC-type transporter activity"/>
    <property type="evidence" value="ECO:0007669"/>
    <property type="project" value="InterPro"/>
</dbReference>
<keyword evidence="6 10" id="KW-1133">Transmembrane helix</keyword>
<evidence type="ECO:0000256" key="10">
    <source>
        <dbReference type="SAM" id="Phobius"/>
    </source>
</evidence>
<dbReference type="GO" id="GO:0016020">
    <property type="term" value="C:membrane"/>
    <property type="evidence" value="ECO:0007669"/>
    <property type="project" value="UniProtKB-SubCell"/>
</dbReference>
<dbReference type="PROSITE" id="PS50893">
    <property type="entry name" value="ABC_TRANSPORTER_2"/>
    <property type="match status" value="1"/>
</dbReference>
<gene>
    <name evidence="13" type="ORF">EZS28_032684</name>
</gene>
<feature type="region of interest" description="Disordered" evidence="9">
    <location>
        <begin position="303"/>
        <end position="327"/>
    </location>
</feature>
<evidence type="ECO:0000256" key="1">
    <source>
        <dbReference type="ARBA" id="ARBA00004141"/>
    </source>
</evidence>
<dbReference type="PANTHER" id="PTHR24223:SF415">
    <property type="entry name" value="FI20190P1"/>
    <property type="match status" value="1"/>
</dbReference>
<evidence type="ECO:0000256" key="6">
    <source>
        <dbReference type="ARBA" id="ARBA00022989"/>
    </source>
</evidence>
<evidence type="ECO:0000256" key="8">
    <source>
        <dbReference type="SAM" id="Coils"/>
    </source>
</evidence>
<dbReference type="Pfam" id="PF00664">
    <property type="entry name" value="ABC_membrane"/>
    <property type="match status" value="2"/>
</dbReference>
<evidence type="ECO:0000256" key="5">
    <source>
        <dbReference type="ARBA" id="ARBA00022840"/>
    </source>
</evidence>
<feature type="compositionally biased region" description="Low complexity" evidence="9">
    <location>
        <begin position="311"/>
        <end position="327"/>
    </location>
</feature>
<feature type="coiled-coil region" evidence="8">
    <location>
        <begin position="552"/>
        <end position="586"/>
    </location>
</feature>
<feature type="region of interest" description="Disordered" evidence="9">
    <location>
        <begin position="250"/>
        <end position="277"/>
    </location>
</feature>
<keyword evidence="8" id="KW-0175">Coiled coil</keyword>
<dbReference type="FunFam" id="3.40.50.300:FF:000997">
    <property type="entry name" value="Multidrug resistance-associated protein 1"/>
    <property type="match status" value="1"/>
</dbReference>
<comment type="subcellular location">
    <subcellularLocation>
        <location evidence="1">Membrane</location>
        <topology evidence="1">Multi-pass membrane protein</topology>
    </subcellularLocation>
</comment>
<dbReference type="Pfam" id="PF00005">
    <property type="entry name" value="ABC_tran"/>
    <property type="match status" value="1"/>
</dbReference>